<dbReference type="PANTHER" id="PTHR37484">
    <property type="entry name" value="ROD SHAPE-DETERMINING PROTEIN MRED"/>
    <property type="match status" value="1"/>
</dbReference>
<feature type="transmembrane region" description="Helical" evidence="8">
    <location>
        <begin position="81"/>
        <end position="100"/>
    </location>
</feature>
<dbReference type="NCBIfam" id="TIGR03426">
    <property type="entry name" value="shape_MreD"/>
    <property type="match status" value="1"/>
</dbReference>
<evidence type="ECO:0000256" key="8">
    <source>
        <dbReference type="SAM" id="Phobius"/>
    </source>
</evidence>
<dbReference type="RefSeq" id="WP_051378105.1">
    <property type="nucleotide sequence ID" value="NZ_AXWS01000007.1"/>
</dbReference>
<comment type="similarity">
    <text evidence="2">Belongs to the MreD family.</text>
</comment>
<dbReference type="OrthoDB" id="5297408at2"/>
<proteinExistence type="inferred from homology"/>
<dbReference type="Proteomes" id="UP000675920">
    <property type="component" value="Unplaced"/>
</dbReference>
<protein>
    <submittedName>
        <fullName evidence="10">Rod shape-determining protein MreD</fullName>
    </submittedName>
</protein>
<feature type="transmembrane region" description="Helical" evidence="8">
    <location>
        <begin position="20"/>
        <end position="39"/>
    </location>
</feature>
<keyword evidence="9" id="KW-1185">Reference proteome</keyword>
<dbReference type="Pfam" id="PF04093">
    <property type="entry name" value="MreD"/>
    <property type="match status" value="1"/>
</dbReference>
<evidence type="ECO:0000256" key="7">
    <source>
        <dbReference type="ARBA" id="ARBA00023136"/>
    </source>
</evidence>
<dbReference type="PANTHER" id="PTHR37484:SF1">
    <property type="entry name" value="ROD SHAPE-DETERMINING PROTEIN MRED"/>
    <property type="match status" value="1"/>
</dbReference>
<comment type="subcellular location">
    <subcellularLocation>
        <location evidence="1">Cell membrane</location>
        <topology evidence="1">Multi-pass membrane protein</topology>
    </subcellularLocation>
</comment>
<evidence type="ECO:0000256" key="6">
    <source>
        <dbReference type="ARBA" id="ARBA00022989"/>
    </source>
</evidence>
<evidence type="ECO:0000256" key="4">
    <source>
        <dbReference type="ARBA" id="ARBA00022692"/>
    </source>
</evidence>
<evidence type="ECO:0000256" key="1">
    <source>
        <dbReference type="ARBA" id="ARBA00004651"/>
    </source>
</evidence>
<feature type="transmembrane region" description="Helical" evidence="8">
    <location>
        <begin position="112"/>
        <end position="133"/>
    </location>
</feature>
<accession>A0A8B6X8A4</accession>
<organism evidence="9 10">
    <name type="scientific">Derxia gummosa DSM 723</name>
    <dbReference type="NCBI Taxonomy" id="1121388"/>
    <lineage>
        <taxon>Bacteria</taxon>
        <taxon>Pseudomonadati</taxon>
        <taxon>Pseudomonadota</taxon>
        <taxon>Betaproteobacteria</taxon>
        <taxon>Burkholderiales</taxon>
        <taxon>Alcaligenaceae</taxon>
        <taxon>Derxia</taxon>
    </lineage>
</organism>
<evidence type="ECO:0000256" key="2">
    <source>
        <dbReference type="ARBA" id="ARBA00007776"/>
    </source>
</evidence>
<dbReference type="PIRSF" id="PIRSF018472">
    <property type="entry name" value="MreD_proteobac"/>
    <property type="match status" value="1"/>
</dbReference>
<reference evidence="10" key="1">
    <citation type="submission" date="2025-08" db="UniProtKB">
        <authorList>
            <consortium name="RefSeq"/>
        </authorList>
    </citation>
    <scope>IDENTIFICATION</scope>
</reference>
<evidence type="ECO:0000256" key="5">
    <source>
        <dbReference type="ARBA" id="ARBA00022960"/>
    </source>
</evidence>
<name>A0A8B6X8A4_9BURK</name>
<dbReference type="AlphaFoldDB" id="A0A8B6X8A4"/>
<dbReference type="GO" id="GO:0008360">
    <property type="term" value="P:regulation of cell shape"/>
    <property type="evidence" value="ECO:0007669"/>
    <property type="project" value="UniProtKB-KW"/>
</dbReference>
<dbReference type="GO" id="GO:0005886">
    <property type="term" value="C:plasma membrane"/>
    <property type="evidence" value="ECO:0007669"/>
    <property type="project" value="UniProtKB-SubCell"/>
</dbReference>
<dbReference type="InterPro" id="IPR026034">
    <property type="entry name" value="MreD_proteobac"/>
</dbReference>
<gene>
    <name evidence="10" type="primary">mreD</name>
</gene>
<keyword evidence="6 8" id="KW-1133">Transmembrane helix</keyword>
<keyword evidence="5" id="KW-0133">Cell shape</keyword>
<sequence length="176" mass="19466">MNAVGDVPRRDIILRPASRIFIYASLLGLLLLDLLPWGSRLPVPDWVALGLVFWHVHQPRKLGLGAAFALGLVMDVHDGALLGQHALSYTLLSYGAIALHRRVQWFNQFGQMIHVLPLLLIGQLVMLVVRLAAGANFPGFAYFAASLVATLLWPVAKLLLLAPQRRAVDRDENRPL</sequence>
<keyword evidence="7 8" id="KW-0472">Membrane</keyword>
<feature type="transmembrane region" description="Helical" evidence="8">
    <location>
        <begin position="139"/>
        <end position="160"/>
    </location>
</feature>
<evidence type="ECO:0000256" key="3">
    <source>
        <dbReference type="ARBA" id="ARBA00022475"/>
    </source>
</evidence>
<dbReference type="InterPro" id="IPR007227">
    <property type="entry name" value="Cell_shape_determining_MreD"/>
</dbReference>
<evidence type="ECO:0000313" key="9">
    <source>
        <dbReference type="Proteomes" id="UP000675920"/>
    </source>
</evidence>
<evidence type="ECO:0000313" key="10">
    <source>
        <dbReference type="RefSeq" id="WP_051378105.1"/>
    </source>
</evidence>
<keyword evidence="3" id="KW-1003">Cell membrane</keyword>
<keyword evidence="4 8" id="KW-0812">Transmembrane</keyword>